<accession>A0ACA9LP49</accession>
<feature type="non-terminal residue" evidence="1">
    <location>
        <position position="1072"/>
    </location>
</feature>
<evidence type="ECO:0000313" key="1">
    <source>
        <dbReference type="EMBL" id="CAG8540810.1"/>
    </source>
</evidence>
<dbReference type="EMBL" id="CAJVPU010004982">
    <property type="protein sequence ID" value="CAG8540810.1"/>
    <property type="molecule type" value="Genomic_DNA"/>
</dbReference>
<organism evidence="1 2">
    <name type="scientific">Dentiscutata heterogama</name>
    <dbReference type="NCBI Taxonomy" id="1316150"/>
    <lineage>
        <taxon>Eukaryota</taxon>
        <taxon>Fungi</taxon>
        <taxon>Fungi incertae sedis</taxon>
        <taxon>Mucoromycota</taxon>
        <taxon>Glomeromycotina</taxon>
        <taxon>Glomeromycetes</taxon>
        <taxon>Diversisporales</taxon>
        <taxon>Gigasporaceae</taxon>
        <taxon>Dentiscutata</taxon>
    </lineage>
</organism>
<dbReference type="Proteomes" id="UP000789702">
    <property type="component" value="Unassembled WGS sequence"/>
</dbReference>
<keyword evidence="2" id="KW-1185">Reference proteome</keyword>
<evidence type="ECO:0000313" key="2">
    <source>
        <dbReference type="Proteomes" id="UP000789702"/>
    </source>
</evidence>
<gene>
    <name evidence="1" type="ORF">DHETER_LOCUS4795</name>
</gene>
<protein>
    <submittedName>
        <fullName evidence="1">15330_t:CDS:1</fullName>
    </submittedName>
</protein>
<reference evidence="1" key="1">
    <citation type="submission" date="2021-06" db="EMBL/GenBank/DDBJ databases">
        <authorList>
            <person name="Kallberg Y."/>
            <person name="Tangrot J."/>
            <person name="Rosling A."/>
        </authorList>
    </citation>
    <scope>NUCLEOTIDE SEQUENCE</scope>
    <source>
        <strain evidence="1">IL203A</strain>
    </source>
</reference>
<proteinExistence type="predicted"/>
<name>A0ACA9LP49_9GLOM</name>
<sequence>MYRLFRFPKVINSPSKFTYPIKKNAFQSTLFSNKPSLDNCNCYYYFSTNSANKPLFDKILIANRGEIACRVIRTAKKLGIKTVSVYSEADKYSLHVKMADDAYLIGPAPSSESYLNIEKIIAVAKESGSQAIHPGYGFLSENANFAERLANEKIIFIGPPASAMISMGSKSESKDIMIAANVPVVPGYHGTNQDPKFLKEQASKIGYPVLIKAIKGGGGKGMRIVNDPSEFEIQLESSKREAIKSFADDQVLIEKYLETPRHVEVQIFADTQGNAVHLFERDCSVQRRHQKILEEAPAPGLSKEIRQELGAKAVAAAKAVNYVGAGTVEFIMDNKDKRFYFMEMNTRLQVEHPVTEMVTSTDLVHWQLEVASGNPLPVTQDELFLDGHAFEARIYAENPENNFLPDIGPLLHIHTPSLSSNIRLETGFEQGDEINVYYDPMIAKLITKGANRTEALRRLRNALQEYEIVGLNTNIEFLKRVVSHPAFIQGEIETGFIKKYETELFAPDPEVSPHIIAQAALSLILKEHQELKKVTIGSFDPYSPWTSYPGYRLNTIYERNILFNDRNDDRISVDIKYLQDNSFDIIINRGKGNPIVLERATGHWDDAEKQIIADISGIRFKSRIVMDKNNRIIIFDRDGKVVLHVPEPLYLGSGVADVAHSIKTPMPCKISQVLVQPGQAVEKGSPLLILEAMKMEHIIRSPITGKIEKVYYNIDPSDRSRNLLPSLISTSDVDLIRIDIESITFLPQKTHLFSGTNTDETLFTEITTKVKCKNLELCVKLGEEGIFIILDRYLEDHDTSVEELISILDNDEMEAKEQKDLKIKEVIFIEINQVVGFKIESRNIYFEFDKGIIREASILITHYCYPSESISSATQIPEMTNKLLENATLMIAKPKKIVSKDRLMKFKEGVNLQRLDRISYEPTLNWNQDVDPNKDQPTNFVPVDKSTSTRPPEAKINNKFIKNKPPEAKINNHFIKNKPPETKINNQFIHNKPSEARFNNQFINNKPPEARFNNQFINNKPSEAKFNNQFVNNKPPEDKFNNQFINNKPPEDKFNNQFINNKPSEARFNNQF</sequence>
<comment type="caution">
    <text evidence="1">The sequence shown here is derived from an EMBL/GenBank/DDBJ whole genome shotgun (WGS) entry which is preliminary data.</text>
</comment>